<feature type="region of interest" description="Disordered" evidence="2">
    <location>
        <begin position="730"/>
        <end position="754"/>
    </location>
</feature>
<keyword evidence="4" id="KW-1185">Reference proteome</keyword>
<dbReference type="Pfam" id="PF08238">
    <property type="entry name" value="Sel1"/>
    <property type="match status" value="7"/>
</dbReference>
<evidence type="ECO:0000313" key="4">
    <source>
        <dbReference type="Proteomes" id="UP000780801"/>
    </source>
</evidence>
<gene>
    <name evidence="3" type="ORF">BGW38_000689</name>
</gene>
<evidence type="ECO:0000313" key="3">
    <source>
        <dbReference type="EMBL" id="KAF9586627.1"/>
    </source>
</evidence>
<comment type="caution">
    <text evidence="3">The sequence shown here is derived from an EMBL/GenBank/DDBJ whole genome shotgun (WGS) entry which is preliminary data.</text>
</comment>
<feature type="region of interest" description="Disordered" evidence="2">
    <location>
        <begin position="326"/>
        <end position="414"/>
    </location>
</feature>
<reference evidence="3" key="1">
    <citation type="journal article" date="2020" name="Fungal Divers.">
        <title>Resolving the Mortierellaceae phylogeny through synthesis of multi-gene phylogenetics and phylogenomics.</title>
        <authorList>
            <person name="Vandepol N."/>
            <person name="Liber J."/>
            <person name="Desiro A."/>
            <person name="Na H."/>
            <person name="Kennedy M."/>
            <person name="Barry K."/>
            <person name="Grigoriev I.V."/>
            <person name="Miller A.N."/>
            <person name="O'Donnell K."/>
            <person name="Stajich J.E."/>
            <person name="Bonito G."/>
        </authorList>
    </citation>
    <scope>NUCLEOTIDE SEQUENCE</scope>
    <source>
        <strain evidence="3">KOD1015</strain>
    </source>
</reference>
<dbReference type="PANTHER" id="PTHR46430:SF2">
    <property type="entry name" value="CHITIN SYNTHASE REGULATORY FACTOR 4"/>
    <property type="match status" value="1"/>
</dbReference>
<evidence type="ECO:0000256" key="2">
    <source>
        <dbReference type="SAM" id="MobiDB-lite"/>
    </source>
</evidence>
<sequence length="754" mass="81324">MTATSVTNIENTCILVQSPSSTPAVSCVPPHQPVYQLRDGPVPGTKKDPMLAVTAKGTALSGSSDTLQIDADASTSTDAAMAMKSSTSLCPLPQKSEDWAALVDAPRSPTLKASTSFPQFQQQQQSSLSHSYGYAYGFGYTNTQFASSSASIHREPDTAGMRSSQNQNLSQNQNQNQNASQKTPGRAQPQAQAQSRNYPYQHPFYHSSPSVAMTNAGMAAMADGSYFDIVKSSAAHPQRKSWSANDTLKSSSSFSSVEGINAMAFPWSGAGTPNGSSNNKMNNIATSVSLLTDATLLAKYREQAIKTNDPSVQLSYAKYLMEIGEPSQTASDAPSKDTSYTTRPSSSSSASTRSSIENISSPVDVAPSPPSSTETSPSSTQPSSPTTLSAPTYVPTSTTTTTTPTKEEDPHGSGKKQLVLEAIYWIERLAKEGQPEAQFMRGTWYEEGLYMSKKNPSKALRLYQSAGKGDYGPAHYKVAMHCERKKDNNKAVMLYKKAAVHNDVLANYRLAMIFLYGEIGQSKNLKAGLQYLKRAAAFATESAPKPPYVLGLILSREYYSSQDPKKLVIPDDIAFPDDGEALEWFRKSAQLGYGRAHYKLGYCYEYGALGCPVDPFLSVQHYEQAVLASDGNGEAEMALSGWFLSGAEGYFPADDARALEYGARAATKGLAKAQYAMGYYHEVGIATEKDVEKAKSYYRRAAQGGNRDADNRLEELTGGVSIATETSSVIQKNAKSKQQGRGGKGSRDQNCVIM</sequence>
<dbReference type="InterPro" id="IPR011990">
    <property type="entry name" value="TPR-like_helical_dom_sf"/>
</dbReference>
<keyword evidence="1" id="KW-0677">Repeat</keyword>
<dbReference type="OrthoDB" id="272077at2759"/>
<proteinExistence type="predicted"/>
<dbReference type="SUPFAM" id="SSF81901">
    <property type="entry name" value="HCP-like"/>
    <property type="match status" value="2"/>
</dbReference>
<evidence type="ECO:0008006" key="5">
    <source>
        <dbReference type="Google" id="ProtNLM"/>
    </source>
</evidence>
<name>A0A9P6G340_9FUNG</name>
<feature type="compositionally biased region" description="Low complexity" evidence="2">
    <location>
        <begin position="338"/>
        <end position="404"/>
    </location>
</feature>
<dbReference type="InterPro" id="IPR051726">
    <property type="entry name" value="Chitin_Synth_Reg"/>
</dbReference>
<protein>
    <recommendedName>
        <fullName evidence="5">TPR repeat</fullName>
    </recommendedName>
</protein>
<dbReference type="InterPro" id="IPR006597">
    <property type="entry name" value="Sel1-like"/>
</dbReference>
<feature type="region of interest" description="Disordered" evidence="2">
    <location>
        <begin position="149"/>
        <end position="194"/>
    </location>
</feature>
<dbReference type="PANTHER" id="PTHR46430">
    <property type="entry name" value="PROTEIN SKT5-RELATED"/>
    <property type="match status" value="1"/>
</dbReference>
<dbReference type="EMBL" id="JAABOA010000012">
    <property type="protein sequence ID" value="KAF9586627.1"/>
    <property type="molecule type" value="Genomic_DNA"/>
</dbReference>
<dbReference type="Proteomes" id="UP000780801">
    <property type="component" value="Unassembled WGS sequence"/>
</dbReference>
<organism evidence="3 4">
    <name type="scientific">Lunasporangiospora selenospora</name>
    <dbReference type="NCBI Taxonomy" id="979761"/>
    <lineage>
        <taxon>Eukaryota</taxon>
        <taxon>Fungi</taxon>
        <taxon>Fungi incertae sedis</taxon>
        <taxon>Mucoromycota</taxon>
        <taxon>Mortierellomycotina</taxon>
        <taxon>Mortierellomycetes</taxon>
        <taxon>Mortierellales</taxon>
        <taxon>Mortierellaceae</taxon>
        <taxon>Lunasporangiospora</taxon>
    </lineage>
</organism>
<dbReference type="SMART" id="SM00671">
    <property type="entry name" value="SEL1"/>
    <property type="match status" value="6"/>
</dbReference>
<dbReference type="AlphaFoldDB" id="A0A9P6G340"/>
<feature type="compositionally biased region" description="Low complexity" evidence="2">
    <location>
        <begin position="163"/>
        <end position="181"/>
    </location>
</feature>
<dbReference type="Gene3D" id="1.25.40.10">
    <property type="entry name" value="Tetratricopeptide repeat domain"/>
    <property type="match status" value="2"/>
</dbReference>
<evidence type="ECO:0000256" key="1">
    <source>
        <dbReference type="ARBA" id="ARBA00022737"/>
    </source>
</evidence>
<accession>A0A9P6G340</accession>